<organism evidence="3 4">
    <name type="scientific">Oceanisphaera sediminis</name>
    <dbReference type="NCBI Taxonomy" id="981381"/>
    <lineage>
        <taxon>Bacteria</taxon>
        <taxon>Pseudomonadati</taxon>
        <taxon>Pseudomonadota</taxon>
        <taxon>Gammaproteobacteria</taxon>
        <taxon>Aeromonadales</taxon>
        <taxon>Aeromonadaceae</taxon>
        <taxon>Oceanisphaera</taxon>
    </lineage>
</organism>
<protein>
    <recommendedName>
        <fullName evidence="2">Phage conserved hypothetical protein C-terminal domain-containing protein</fullName>
    </recommendedName>
</protein>
<dbReference type="Pfam" id="PF09524">
    <property type="entry name" value="Phg_2220_C"/>
    <property type="match status" value="1"/>
</dbReference>
<gene>
    <name evidence="3" type="ORF">GCM10022421_08730</name>
</gene>
<feature type="compositionally biased region" description="Low complexity" evidence="1">
    <location>
        <begin position="297"/>
        <end position="306"/>
    </location>
</feature>
<proteinExistence type="predicted"/>
<dbReference type="Proteomes" id="UP001501479">
    <property type="component" value="Unassembled WGS sequence"/>
</dbReference>
<reference evidence="4" key="1">
    <citation type="journal article" date="2019" name="Int. J. Syst. Evol. Microbiol.">
        <title>The Global Catalogue of Microorganisms (GCM) 10K type strain sequencing project: providing services to taxonomists for standard genome sequencing and annotation.</title>
        <authorList>
            <consortium name="The Broad Institute Genomics Platform"/>
            <consortium name="The Broad Institute Genome Sequencing Center for Infectious Disease"/>
            <person name="Wu L."/>
            <person name="Ma J."/>
        </authorList>
    </citation>
    <scope>NUCLEOTIDE SEQUENCE [LARGE SCALE GENOMIC DNA]</scope>
    <source>
        <strain evidence="4">JCM 17329</strain>
    </source>
</reference>
<sequence>MAENKRSGFVLLYRSVQDAPFKQQPERFCVWIHLLMEAGFEATEVTFNRNVLKRKRGQVVTSARQLALACGVSEDSARRSLEYFEREGMVNLFTKRGARGYSLVTLTNYDDYQRGITETYSAGFDADLKPAPALVPAGDAAELGADYHAELHAEDLNNKTIKQVKDPVTNSCPVSGETGPHCESEPAGADVVIDHMNQTTGSRYQKKPTSKKPINGRLSEGFTVDDLRLVVDFKSEHWGENPEMAQYLRPATLFGTDKFNGYLMAAKRWNDIGRPRCINGQWEGFERKQAGSQVAQAQAQSRAYQAEHGPAYDDNTQF</sequence>
<dbReference type="InterPro" id="IPR011741">
    <property type="entry name" value="Phg_2220_C"/>
</dbReference>
<accession>A0ABP7DDD2</accession>
<dbReference type="EMBL" id="BAABDS010000010">
    <property type="protein sequence ID" value="GAA3704153.1"/>
    <property type="molecule type" value="Genomic_DNA"/>
</dbReference>
<name>A0ABP7DDD2_9GAMM</name>
<comment type="caution">
    <text evidence="3">The sequence shown here is derived from an EMBL/GenBank/DDBJ whole genome shotgun (WGS) entry which is preliminary data.</text>
</comment>
<evidence type="ECO:0000259" key="2">
    <source>
        <dbReference type="Pfam" id="PF09524"/>
    </source>
</evidence>
<evidence type="ECO:0000313" key="4">
    <source>
        <dbReference type="Proteomes" id="UP001501479"/>
    </source>
</evidence>
<keyword evidence="4" id="KW-1185">Reference proteome</keyword>
<feature type="domain" description="Phage conserved hypothetical protein C-terminal" evidence="2">
    <location>
        <begin position="192"/>
        <end position="263"/>
    </location>
</feature>
<feature type="region of interest" description="Disordered" evidence="1">
    <location>
        <begin position="297"/>
        <end position="318"/>
    </location>
</feature>
<evidence type="ECO:0000313" key="3">
    <source>
        <dbReference type="EMBL" id="GAA3704153.1"/>
    </source>
</evidence>
<dbReference type="NCBIfam" id="TIGR02220">
    <property type="entry name" value="phg_TIGR02220"/>
    <property type="match status" value="1"/>
</dbReference>
<evidence type="ECO:0000256" key="1">
    <source>
        <dbReference type="SAM" id="MobiDB-lite"/>
    </source>
</evidence>